<feature type="domain" description="SusD-like N-terminal" evidence="7">
    <location>
        <begin position="62"/>
        <end position="223"/>
    </location>
</feature>
<dbReference type="PROSITE" id="PS51257">
    <property type="entry name" value="PROKAR_LIPOPROTEIN"/>
    <property type="match status" value="1"/>
</dbReference>
<evidence type="ECO:0000259" key="7">
    <source>
        <dbReference type="Pfam" id="PF14322"/>
    </source>
</evidence>
<dbReference type="OrthoDB" id="5694214at2"/>
<dbReference type="GO" id="GO:0009279">
    <property type="term" value="C:cell outer membrane"/>
    <property type="evidence" value="ECO:0007669"/>
    <property type="project" value="UniProtKB-SubCell"/>
</dbReference>
<evidence type="ECO:0000256" key="5">
    <source>
        <dbReference type="ARBA" id="ARBA00023237"/>
    </source>
</evidence>
<dbReference type="SUPFAM" id="SSF48452">
    <property type="entry name" value="TPR-like"/>
    <property type="match status" value="1"/>
</dbReference>
<sequence>MIRKYCFRVVLWMLPAGVLTLAGCMKNLDLSPESQLADNNFWQTTSDLSQACNYLYTFLNGLSSDDPSGLPTPLQDNYSDKTFGDRSVGFGDGSSVAPATSNEWTNYYKAIRAANNILEKSVTVTGDAAVINRYLGEARFFRGMAYFELVKRFGDVPYINHTLTASDSMLYAARTARQTVIDSIYADLDFAAANCPQPDAMPATQYGRITRSAALAYKSRVALFEGTWDKTRGIGTAQSNLQIAVDASNTVITEGKHALYTAQGAESYYYEFQYDGGANGNPVQNVPASQTNYTYTSNRENIIVRVYGQNQANNIASHSFGRSYLDQAHIAPTRVLMDMYLYKDGLPQGVSAYDSSADQTSSLTEFRNRDPRMEMSVYNNTMITPSIGGLIPYTAGINYRYRKYWIVSDWNANVSFVNFNVLRYAEVLLNYAEAKFELNGAISDADLDITINVLRNRATGNDVSKLPLLTNAFVSAHNLNMETEIRRERTIELAFEGQAYWDMLRWKTAETALPKTILGRKYFADENPSGTTPNLFNGYVVLEDASFRTFNPSRDYLWGLPTKELALSSNLTQNPNW</sequence>
<evidence type="ECO:0000256" key="1">
    <source>
        <dbReference type="ARBA" id="ARBA00004442"/>
    </source>
</evidence>
<dbReference type="InterPro" id="IPR012944">
    <property type="entry name" value="SusD_RagB_dom"/>
</dbReference>
<dbReference type="AlphaFoldDB" id="A0A1I5XSH3"/>
<keyword evidence="5" id="KW-0998">Cell outer membrane</keyword>
<evidence type="ECO:0000313" key="8">
    <source>
        <dbReference type="EMBL" id="SFQ34921.1"/>
    </source>
</evidence>
<dbReference type="InterPro" id="IPR011990">
    <property type="entry name" value="TPR-like_helical_dom_sf"/>
</dbReference>
<name>A0A1I5XSH3_9BACT</name>
<comment type="subcellular location">
    <subcellularLocation>
        <location evidence="1">Cell outer membrane</location>
    </subcellularLocation>
</comment>
<dbReference type="STRING" id="1465490.SAMN05444277_109151"/>
<dbReference type="InterPro" id="IPR033985">
    <property type="entry name" value="SusD-like_N"/>
</dbReference>
<keyword evidence="9" id="KW-1185">Reference proteome</keyword>
<reference evidence="8 9" key="1">
    <citation type="submission" date="2016-10" db="EMBL/GenBank/DDBJ databases">
        <authorList>
            <person name="de Groot N.N."/>
        </authorList>
    </citation>
    <scope>NUCLEOTIDE SEQUENCE [LARGE SCALE GENOMIC DNA]</scope>
    <source>
        <strain evidence="8 9">DSM 28286</strain>
    </source>
</reference>
<dbReference type="Pfam" id="PF14322">
    <property type="entry name" value="SusD-like_3"/>
    <property type="match status" value="1"/>
</dbReference>
<evidence type="ECO:0000313" key="9">
    <source>
        <dbReference type="Proteomes" id="UP000199031"/>
    </source>
</evidence>
<evidence type="ECO:0000259" key="6">
    <source>
        <dbReference type="Pfam" id="PF07980"/>
    </source>
</evidence>
<evidence type="ECO:0000256" key="3">
    <source>
        <dbReference type="ARBA" id="ARBA00022729"/>
    </source>
</evidence>
<organism evidence="8 9">
    <name type="scientific">Parafilimonas terrae</name>
    <dbReference type="NCBI Taxonomy" id="1465490"/>
    <lineage>
        <taxon>Bacteria</taxon>
        <taxon>Pseudomonadati</taxon>
        <taxon>Bacteroidota</taxon>
        <taxon>Chitinophagia</taxon>
        <taxon>Chitinophagales</taxon>
        <taxon>Chitinophagaceae</taxon>
        <taxon>Parafilimonas</taxon>
    </lineage>
</organism>
<gene>
    <name evidence="8" type="ORF">SAMN05444277_109151</name>
</gene>
<comment type="similarity">
    <text evidence="2">Belongs to the SusD family.</text>
</comment>
<dbReference type="Gene3D" id="1.25.40.390">
    <property type="match status" value="1"/>
</dbReference>
<evidence type="ECO:0000256" key="2">
    <source>
        <dbReference type="ARBA" id="ARBA00006275"/>
    </source>
</evidence>
<keyword evidence="3" id="KW-0732">Signal</keyword>
<keyword evidence="4" id="KW-0472">Membrane</keyword>
<proteinExistence type="inferred from homology"/>
<dbReference type="RefSeq" id="WP_090660200.1">
    <property type="nucleotide sequence ID" value="NZ_FOXQ01000009.1"/>
</dbReference>
<dbReference type="Proteomes" id="UP000199031">
    <property type="component" value="Unassembled WGS sequence"/>
</dbReference>
<accession>A0A1I5XSH3</accession>
<feature type="domain" description="RagB/SusD" evidence="6">
    <location>
        <begin position="399"/>
        <end position="577"/>
    </location>
</feature>
<evidence type="ECO:0000256" key="4">
    <source>
        <dbReference type="ARBA" id="ARBA00023136"/>
    </source>
</evidence>
<dbReference type="EMBL" id="FOXQ01000009">
    <property type="protein sequence ID" value="SFQ34921.1"/>
    <property type="molecule type" value="Genomic_DNA"/>
</dbReference>
<dbReference type="Pfam" id="PF07980">
    <property type="entry name" value="SusD_RagB"/>
    <property type="match status" value="1"/>
</dbReference>
<protein>
    <submittedName>
        <fullName evidence="8">Starch-binding associating with outer membrane</fullName>
    </submittedName>
</protein>